<dbReference type="AlphaFoldDB" id="A0A1I7YY62"/>
<sequence>MDLPMRRLITVKVFPANGQNMPFVVMTCAGFLTRGIQRAPYLDSNAGRFLDDLPFQHIRAVANSQDDSVNSESDRFELL</sequence>
<accession>A0A1I7YY62</accession>
<evidence type="ECO:0000313" key="2">
    <source>
        <dbReference type="WBParaSite" id="L893_g21035.t1"/>
    </source>
</evidence>
<dbReference type="Proteomes" id="UP000095287">
    <property type="component" value="Unplaced"/>
</dbReference>
<protein>
    <submittedName>
        <fullName evidence="2">Oxidored_molyb domain-containing protein</fullName>
    </submittedName>
</protein>
<proteinExistence type="predicted"/>
<evidence type="ECO:0000313" key="1">
    <source>
        <dbReference type="Proteomes" id="UP000095287"/>
    </source>
</evidence>
<name>A0A1I7YY62_9BILA</name>
<organism evidence="1 2">
    <name type="scientific">Steinernema glaseri</name>
    <dbReference type="NCBI Taxonomy" id="37863"/>
    <lineage>
        <taxon>Eukaryota</taxon>
        <taxon>Metazoa</taxon>
        <taxon>Ecdysozoa</taxon>
        <taxon>Nematoda</taxon>
        <taxon>Chromadorea</taxon>
        <taxon>Rhabditida</taxon>
        <taxon>Tylenchina</taxon>
        <taxon>Panagrolaimomorpha</taxon>
        <taxon>Strongyloidoidea</taxon>
        <taxon>Steinernematidae</taxon>
        <taxon>Steinernema</taxon>
    </lineage>
</organism>
<reference evidence="2" key="1">
    <citation type="submission" date="2016-11" db="UniProtKB">
        <authorList>
            <consortium name="WormBaseParasite"/>
        </authorList>
    </citation>
    <scope>IDENTIFICATION</scope>
</reference>
<dbReference type="WBParaSite" id="L893_g21035.t1">
    <property type="protein sequence ID" value="L893_g21035.t1"/>
    <property type="gene ID" value="L893_g21035"/>
</dbReference>
<keyword evidence="1" id="KW-1185">Reference proteome</keyword>